<evidence type="ECO:0000313" key="1">
    <source>
        <dbReference type="EMBL" id="KKS47951.1"/>
    </source>
</evidence>
<comment type="caution">
    <text evidence="1">The sequence shown here is derived from an EMBL/GenBank/DDBJ whole genome shotgun (WGS) entry which is preliminary data.</text>
</comment>
<dbReference type="EMBL" id="LCDF01000012">
    <property type="protein sequence ID" value="KKS47951.1"/>
    <property type="molecule type" value="Genomic_DNA"/>
</dbReference>
<protein>
    <recommendedName>
        <fullName evidence="3">Nmd3 N-terminal domain-containing protein</fullName>
    </recommendedName>
</protein>
<name>A0A0G1BNU3_9BACT</name>
<gene>
    <name evidence="1" type="ORF">UV11_C0012G0008</name>
</gene>
<accession>A0A0G1BNU3</accession>
<dbReference type="STRING" id="1618659.UV11_C0012G0008"/>
<sequence>MAEIFRKISSIKLPQLDREAQREDYWREHKGVVRCPRCSNVHFKKRWYASSSDLRGLLKVKKLSITETKFCQACRMIKEHTFEGEIFIDGFPYYKKKELLRLINNFGERAVKIDPQDRIIKIEETKTGYRVTTTENQLAGKLARKIKEVFKMVKVHYSRSPEPAEVSRIFVTFHGARGSKFS</sequence>
<reference evidence="1 2" key="1">
    <citation type="journal article" date="2015" name="Nature">
        <title>rRNA introns, odd ribosomes, and small enigmatic genomes across a large radiation of phyla.</title>
        <authorList>
            <person name="Brown C.T."/>
            <person name="Hug L.A."/>
            <person name="Thomas B.C."/>
            <person name="Sharon I."/>
            <person name="Castelle C.J."/>
            <person name="Singh A."/>
            <person name="Wilkins M.J."/>
            <person name="Williams K.H."/>
            <person name="Banfield J.F."/>
        </authorList>
    </citation>
    <scope>NUCLEOTIDE SEQUENCE [LARGE SCALE GENOMIC DNA]</scope>
</reference>
<organism evidence="1 2">
    <name type="scientific">Candidatus Giovannonibacteria bacterium GW2011_GWF2_42_19</name>
    <dbReference type="NCBI Taxonomy" id="1618659"/>
    <lineage>
        <taxon>Bacteria</taxon>
        <taxon>Candidatus Giovannoniibacteriota</taxon>
    </lineage>
</organism>
<proteinExistence type="predicted"/>
<evidence type="ECO:0000313" key="2">
    <source>
        <dbReference type="Proteomes" id="UP000034036"/>
    </source>
</evidence>
<dbReference type="AlphaFoldDB" id="A0A0G1BNU3"/>
<evidence type="ECO:0008006" key="3">
    <source>
        <dbReference type="Google" id="ProtNLM"/>
    </source>
</evidence>
<dbReference type="Proteomes" id="UP000034036">
    <property type="component" value="Unassembled WGS sequence"/>
</dbReference>